<gene>
    <name evidence="1" type="ORF">FOA19_21140</name>
</gene>
<dbReference type="OrthoDB" id="894276at2"/>
<organism evidence="1 2">
    <name type="scientific">Rufibacter hautae</name>
    <dbReference type="NCBI Taxonomy" id="2595005"/>
    <lineage>
        <taxon>Bacteria</taxon>
        <taxon>Pseudomonadati</taxon>
        <taxon>Bacteroidota</taxon>
        <taxon>Cytophagia</taxon>
        <taxon>Cytophagales</taxon>
        <taxon>Hymenobacteraceae</taxon>
        <taxon>Rufibacter</taxon>
    </lineage>
</organism>
<name>A0A5B6TLB5_9BACT</name>
<accession>A0A5B6TLB5</accession>
<reference evidence="1 2" key="1">
    <citation type="submission" date="2019-07" db="EMBL/GenBank/DDBJ databases">
        <title>Rufibacter sp. nov., isolated from lake sediment.</title>
        <authorList>
            <person name="Qu J.-H."/>
        </authorList>
    </citation>
    <scope>NUCLEOTIDE SEQUENCE [LARGE SCALE GENOMIC DNA]</scope>
    <source>
        <strain evidence="1 2">NBS58-1</strain>
    </source>
</reference>
<dbReference type="AlphaFoldDB" id="A0A5B6TLB5"/>
<evidence type="ECO:0008006" key="3">
    <source>
        <dbReference type="Google" id="ProtNLM"/>
    </source>
</evidence>
<proteinExistence type="predicted"/>
<keyword evidence="2" id="KW-1185">Reference proteome</keyword>
<evidence type="ECO:0000313" key="2">
    <source>
        <dbReference type="Proteomes" id="UP000324133"/>
    </source>
</evidence>
<dbReference type="Proteomes" id="UP000324133">
    <property type="component" value="Unassembled WGS sequence"/>
</dbReference>
<protein>
    <recommendedName>
        <fullName evidence="3">MarR family transcriptional regulator</fullName>
    </recommendedName>
</protein>
<comment type="caution">
    <text evidence="1">The sequence shown here is derived from an EMBL/GenBank/DDBJ whole genome shotgun (WGS) entry which is preliminary data.</text>
</comment>
<evidence type="ECO:0000313" key="1">
    <source>
        <dbReference type="EMBL" id="KAA3436882.1"/>
    </source>
</evidence>
<dbReference type="RefSeq" id="WP_149092823.1">
    <property type="nucleotide sequence ID" value="NZ_VKKY01000003.1"/>
</dbReference>
<dbReference type="EMBL" id="VKKY01000003">
    <property type="protein sequence ID" value="KAA3436882.1"/>
    <property type="molecule type" value="Genomic_DNA"/>
</dbReference>
<sequence length="97" mass="10721">MRVEEKILKTVFSLVKGDPSPVHLPVTPTKMSQATDLPLEQVEACCKALESHGYLTSTKGIAEPVYYITKTGVDEALNPTLPFYIYSASNPRPRNRA</sequence>